<sequence>MLETNTNAVTVLYSGGDIQVPFLFYDAADLVVLFDTTRKTLGTDYTVSGAGNDAGGRVSLVNPPAEDTRVTVMRLVDFVQLLEIPSNGIIPEGALNRALDRIVMMIQQLSEQAARAVTYPAGTDKSLVLNIVQILENVQTATANAQGSASAAAASADEAREFARLAGVEHAALVAAGDEQALRISREGLVLLNQAASMLANTDVDQIARPSIVSHENGAVIHGGTLRASEARLAYAPQDSLKHTSFWMTSDEAGENVVYPVHTEAGLEHELRVHLMEPNTTYYAFCNQTTDKDEVSRAAVPVRLVTADVLQYIRIRDLSCFMTNGEVDPYYATLTFSNVTNESDEALTVQKTQVEVFRADEKIIEKEYVTSDHTNILPILPLATQLRLRVRVETAQRGWTEWQTLIITTGSAHLNTRFALFEVDEPHRISEIQKTYDIDDAHFLVCGYGILGMNTEARRNVSFIILFERQTLHPVWIKSFRSADVKRKIYRVPQSVHVVGEVIYCSFYGYDYPDATEEEPTGGTQLSRARVLAFHKSTGVLQFSHSIEGLEAHVGHDMSVDISGVYLCGYVSGGFAMAKYTPTTRTLVWKREYYLPTGSCNIQKQSSGAHGLVIAGITAPRYGHNYLAKINQSSGAVLSQKTFNVASTDTFYCKGILHTSEGIYFYGNTTSHGVVPGRTFANVATVISASTSLHIEWAKYYWVEASHPEDTVKTTSECGDSLFISLGVRKNLENDVPDRDGGFGCIRKSDGAVEWLRRLRTIGTAPYYRLTDDVYGNARSDSYLLSGMVDRKGFLAYQQGVTAFPVTEIPEAPLIDVESLSMNVHTHSVEQQNTSSSASEYVHSRTLDAEVTILDLPLIFEDVNIKLNIGYF</sequence>
<evidence type="ECO:0000313" key="2">
    <source>
        <dbReference type="Proteomes" id="UP000091979"/>
    </source>
</evidence>
<protein>
    <recommendedName>
        <fullName evidence="3">Tail fiber protein</fullName>
    </recommendedName>
</protein>
<dbReference type="Proteomes" id="UP000091979">
    <property type="component" value="Unassembled WGS sequence"/>
</dbReference>
<reference evidence="1 2" key="1">
    <citation type="submission" date="2015-01" db="EMBL/GenBank/DDBJ databases">
        <title>Desulfovibrio sp. JC271 draft genome sequence.</title>
        <authorList>
            <person name="Shivani Y."/>
            <person name="Subhash Y."/>
            <person name="Sasikala C."/>
            <person name="Ramana C.V."/>
        </authorList>
    </citation>
    <scope>NUCLEOTIDE SEQUENCE [LARGE SCALE GENOMIC DNA]</scope>
    <source>
        <strain evidence="1 2">JC271</strain>
    </source>
</reference>
<gene>
    <name evidence="1" type="ORF">SP90_12180</name>
</gene>
<dbReference type="PATRIC" id="fig|1560234.3.peg.1529"/>
<comment type="caution">
    <text evidence="1">The sequence shown here is derived from an EMBL/GenBank/DDBJ whole genome shotgun (WGS) entry which is preliminary data.</text>
</comment>
<keyword evidence="2" id="KW-1185">Reference proteome</keyword>
<dbReference type="AlphaFoldDB" id="A0A1B7XAR1"/>
<name>A0A1B7XAR1_9BACT</name>
<proteinExistence type="predicted"/>
<organism evidence="1 2">
    <name type="scientific">Halodesulfovibrio spirochaetisodalis</name>
    <dbReference type="NCBI Taxonomy" id="1560234"/>
    <lineage>
        <taxon>Bacteria</taxon>
        <taxon>Pseudomonadati</taxon>
        <taxon>Thermodesulfobacteriota</taxon>
        <taxon>Desulfovibrionia</taxon>
        <taxon>Desulfovibrionales</taxon>
        <taxon>Desulfovibrionaceae</taxon>
        <taxon>Halodesulfovibrio</taxon>
    </lineage>
</organism>
<dbReference type="OrthoDB" id="5365411at2"/>
<evidence type="ECO:0000313" key="1">
    <source>
        <dbReference type="EMBL" id="OBQ46461.1"/>
    </source>
</evidence>
<dbReference type="STRING" id="1560234.SP90_12180"/>
<evidence type="ECO:0008006" key="3">
    <source>
        <dbReference type="Google" id="ProtNLM"/>
    </source>
</evidence>
<dbReference type="RefSeq" id="WP_066856575.1">
    <property type="nucleotide sequence ID" value="NZ_JXMS01000023.1"/>
</dbReference>
<accession>A0A1B7XAR1</accession>
<dbReference type="EMBL" id="JXMS01000023">
    <property type="protein sequence ID" value="OBQ46461.1"/>
    <property type="molecule type" value="Genomic_DNA"/>
</dbReference>